<organism evidence="6 7">
    <name type="scientific">Heyndrickxia vini</name>
    <dbReference type="NCBI Taxonomy" id="1476025"/>
    <lineage>
        <taxon>Bacteria</taxon>
        <taxon>Bacillati</taxon>
        <taxon>Bacillota</taxon>
        <taxon>Bacilli</taxon>
        <taxon>Bacillales</taxon>
        <taxon>Bacillaceae</taxon>
        <taxon>Heyndrickxia</taxon>
    </lineage>
</organism>
<evidence type="ECO:0000256" key="2">
    <source>
        <dbReference type="ARBA" id="ARBA00022692"/>
    </source>
</evidence>
<evidence type="ECO:0000256" key="1">
    <source>
        <dbReference type="ARBA" id="ARBA00004141"/>
    </source>
</evidence>
<dbReference type="RefSeq" id="WP_202777229.1">
    <property type="nucleotide sequence ID" value="NZ_CP065425.1"/>
</dbReference>
<feature type="transmembrane region" description="Helical" evidence="5">
    <location>
        <begin position="68"/>
        <end position="86"/>
    </location>
</feature>
<sequence>MAPFILLIVSFLIFRLIGFLGLSYFDDWETSLRMAVALMFIFTATAHWGKRRPDLIKMVPPALPNPEFIVTITGILEIVGAIGLLIPITSSIASIGLAILLIVMFPANIRAARKGATIGGRPSTTLIPRTILQIIFLIAVILAGFGF</sequence>
<feature type="transmembrane region" description="Helical" evidence="5">
    <location>
        <begin position="31"/>
        <end position="48"/>
    </location>
</feature>
<accession>A0ABX7DZL7</accession>
<evidence type="ECO:0000313" key="7">
    <source>
        <dbReference type="Proteomes" id="UP000595691"/>
    </source>
</evidence>
<name>A0ABX7DZL7_9BACI</name>
<evidence type="ECO:0000256" key="5">
    <source>
        <dbReference type="SAM" id="Phobius"/>
    </source>
</evidence>
<comment type="subcellular location">
    <subcellularLocation>
        <location evidence="1">Membrane</location>
        <topology evidence="1">Multi-pass membrane protein</topology>
    </subcellularLocation>
</comment>
<evidence type="ECO:0000256" key="4">
    <source>
        <dbReference type="ARBA" id="ARBA00023136"/>
    </source>
</evidence>
<gene>
    <name evidence="6" type="ORF">I5776_15240</name>
</gene>
<keyword evidence="3 5" id="KW-1133">Transmembrane helix</keyword>
<protein>
    <submittedName>
        <fullName evidence="6">DoxX family protein</fullName>
    </submittedName>
</protein>
<keyword evidence="7" id="KW-1185">Reference proteome</keyword>
<dbReference type="PANTHER" id="PTHR36974:SF1">
    <property type="entry name" value="DOXX FAMILY MEMBRANE PROTEIN"/>
    <property type="match status" value="1"/>
</dbReference>
<keyword evidence="4 5" id="KW-0472">Membrane</keyword>
<evidence type="ECO:0000313" key="6">
    <source>
        <dbReference type="EMBL" id="QQZ08411.1"/>
    </source>
</evidence>
<feature type="transmembrane region" description="Helical" evidence="5">
    <location>
        <begin position="5"/>
        <end position="25"/>
    </location>
</feature>
<dbReference type="PANTHER" id="PTHR36974">
    <property type="entry name" value="MEMBRANE PROTEIN-RELATED"/>
    <property type="match status" value="1"/>
</dbReference>
<dbReference type="EMBL" id="CP065425">
    <property type="protein sequence ID" value="QQZ08411.1"/>
    <property type="molecule type" value="Genomic_DNA"/>
</dbReference>
<proteinExistence type="predicted"/>
<feature type="transmembrane region" description="Helical" evidence="5">
    <location>
        <begin position="130"/>
        <end position="146"/>
    </location>
</feature>
<dbReference type="Proteomes" id="UP000595691">
    <property type="component" value="Chromosome"/>
</dbReference>
<reference evidence="6 7" key="1">
    <citation type="submission" date="2020-11" db="EMBL/GenBank/DDBJ databases">
        <title>Taxonomic evaluation of the Bacillus sporothermodurans group of bacteria based on whole genome sequences.</title>
        <authorList>
            <person name="Fiedler G."/>
            <person name="Herbstmann A.-D."/>
            <person name="Doll E."/>
            <person name="Wenning M."/>
            <person name="Brinks E."/>
            <person name="Kabisch J."/>
            <person name="Breitenwieser F."/>
            <person name="Lappann M."/>
            <person name="Boehnlein C."/>
            <person name="Franz C."/>
        </authorList>
    </citation>
    <scope>NUCLEOTIDE SEQUENCE [LARGE SCALE GENOMIC DNA]</scope>
    <source>
        <strain evidence="6 7">JCM 19841</strain>
    </source>
</reference>
<dbReference type="Pfam" id="PF13564">
    <property type="entry name" value="DoxX_2"/>
    <property type="match status" value="1"/>
</dbReference>
<keyword evidence="2 5" id="KW-0812">Transmembrane</keyword>
<dbReference type="InterPro" id="IPR032808">
    <property type="entry name" value="DoxX"/>
</dbReference>
<evidence type="ECO:0000256" key="3">
    <source>
        <dbReference type="ARBA" id="ARBA00022989"/>
    </source>
</evidence>